<evidence type="ECO:0000313" key="4">
    <source>
        <dbReference type="EMBL" id="SPE23665.1"/>
    </source>
</evidence>
<dbReference type="Gene3D" id="3.40.630.30">
    <property type="match status" value="1"/>
</dbReference>
<dbReference type="PANTHER" id="PTHR30602">
    <property type="entry name" value="AMINO-ACID ACETYLTRANSFERASE"/>
    <property type="match status" value="1"/>
</dbReference>
<dbReference type="AlphaFoldDB" id="A0A2N9LKT9"/>
<accession>A0A2N9LKT9</accession>
<proteinExistence type="predicted"/>
<dbReference type="GO" id="GO:0005737">
    <property type="term" value="C:cytoplasm"/>
    <property type="evidence" value="ECO:0007669"/>
    <property type="project" value="InterPro"/>
</dbReference>
<dbReference type="InterPro" id="IPR000182">
    <property type="entry name" value="GNAT_dom"/>
</dbReference>
<dbReference type="EMBL" id="OKRB01000098">
    <property type="protein sequence ID" value="SPE23665.1"/>
    <property type="molecule type" value="Genomic_DNA"/>
</dbReference>
<gene>
    <name evidence="4" type="ORF">SBA5_400077</name>
</gene>
<dbReference type="Pfam" id="PF13508">
    <property type="entry name" value="Acetyltransf_7"/>
    <property type="match status" value="1"/>
</dbReference>
<keyword evidence="2" id="KW-0012">Acyltransferase</keyword>
<name>A0A2N9LKT9_9BACT</name>
<dbReference type="InterPro" id="IPR016181">
    <property type="entry name" value="Acyl_CoA_acyltransferase"/>
</dbReference>
<dbReference type="GO" id="GO:0006526">
    <property type="term" value="P:L-arginine biosynthetic process"/>
    <property type="evidence" value="ECO:0007669"/>
    <property type="project" value="InterPro"/>
</dbReference>
<dbReference type="OrthoDB" id="9793138at2"/>
<dbReference type="PANTHER" id="PTHR30602:SF12">
    <property type="entry name" value="AMINO-ACID ACETYLTRANSFERASE NAGS1, CHLOROPLASTIC-RELATED"/>
    <property type="match status" value="1"/>
</dbReference>
<reference evidence="5" key="1">
    <citation type="submission" date="2018-02" db="EMBL/GenBank/DDBJ databases">
        <authorList>
            <person name="Hausmann B."/>
        </authorList>
    </citation>
    <scope>NUCLEOTIDE SEQUENCE [LARGE SCALE GENOMIC DNA]</scope>
    <source>
        <strain evidence="5">Peat soil MAG SbA5</strain>
    </source>
</reference>
<dbReference type="SUPFAM" id="SSF55729">
    <property type="entry name" value="Acyl-CoA N-acyltransferases (Nat)"/>
    <property type="match status" value="1"/>
</dbReference>
<keyword evidence="1 4" id="KW-0808">Transferase</keyword>
<evidence type="ECO:0000259" key="3">
    <source>
        <dbReference type="PROSITE" id="PS51186"/>
    </source>
</evidence>
<evidence type="ECO:0000313" key="5">
    <source>
        <dbReference type="Proteomes" id="UP000239735"/>
    </source>
</evidence>
<dbReference type="Proteomes" id="UP000239735">
    <property type="component" value="Unassembled WGS sequence"/>
</dbReference>
<dbReference type="InterPro" id="IPR010167">
    <property type="entry name" value="NH2A_AcTrfase"/>
</dbReference>
<evidence type="ECO:0000256" key="1">
    <source>
        <dbReference type="ARBA" id="ARBA00022679"/>
    </source>
</evidence>
<organism evidence="4 5">
    <name type="scientific">Candidatus Sulfuritelmatomonas gaucii</name>
    <dbReference type="NCBI Taxonomy" id="2043161"/>
    <lineage>
        <taxon>Bacteria</taxon>
        <taxon>Pseudomonadati</taxon>
        <taxon>Acidobacteriota</taxon>
        <taxon>Terriglobia</taxon>
        <taxon>Terriglobales</taxon>
        <taxon>Acidobacteriaceae</taxon>
        <taxon>Candidatus Sulfuritelmatomonas</taxon>
    </lineage>
</organism>
<dbReference type="CDD" id="cd04301">
    <property type="entry name" value="NAT_SF"/>
    <property type="match status" value="1"/>
</dbReference>
<dbReference type="PROSITE" id="PS51186">
    <property type="entry name" value="GNAT"/>
    <property type="match status" value="1"/>
</dbReference>
<sequence>MQVRKALLHDASNIYDLVNSLSHDGTLLKRPFAEVCENIRDFTLAESDGGVFLGCGALHLYGPHLCEVRSIVVKPEAKGQGAGGGILKALIEEAEMHGIQSVCLFTRIPDFFFKYGFRTVEDKAELPDKIFKDCQSCPRLHRCDEVAMVRGRLPRMSILGPRHEAQELVRLSG</sequence>
<evidence type="ECO:0000256" key="2">
    <source>
        <dbReference type="ARBA" id="ARBA00023315"/>
    </source>
</evidence>
<protein>
    <submittedName>
        <fullName evidence="4">GCN5-related N-acetyltransferase</fullName>
    </submittedName>
</protein>
<feature type="domain" description="N-acetyltransferase" evidence="3">
    <location>
        <begin position="1"/>
        <end position="144"/>
    </location>
</feature>
<dbReference type="GO" id="GO:0004042">
    <property type="term" value="F:L-glutamate N-acetyltransferase activity"/>
    <property type="evidence" value="ECO:0007669"/>
    <property type="project" value="InterPro"/>
</dbReference>